<keyword evidence="2" id="KW-1185">Reference proteome</keyword>
<dbReference type="EMBL" id="CP045997">
    <property type="protein sequence ID" value="QHW00760.1"/>
    <property type="molecule type" value="Genomic_DNA"/>
</dbReference>
<protein>
    <submittedName>
        <fullName evidence="1">DUF1905 domain-containing protein</fullName>
    </submittedName>
</protein>
<dbReference type="SUPFAM" id="SSF141694">
    <property type="entry name" value="AF2212/PG0164-like"/>
    <property type="match status" value="1"/>
</dbReference>
<evidence type="ECO:0000313" key="1">
    <source>
        <dbReference type="EMBL" id="QHW00760.1"/>
    </source>
</evidence>
<dbReference type="InterPro" id="IPR037079">
    <property type="entry name" value="AF2212/PG0164-like_sf"/>
</dbReference>
<dbReference type="Proteomes" id="UP000464577">
    <property type="component" value="Chromosome"/>
</dbReference>
<dbReference type="Gene3D" id="2.40.30.100">
    <property type="entry name" value="AF2212/PG0164-like"/>
    <property type="match status" value="1"/>
</dbReference>
<dbReference type="InterPro" id="IPR015018">
    <property type="entry name" value="DUF1905"/>
</dbReference>
<dbReference type="Pfam" id="PF08922">
    <property type="entry name" value="DUF1905"/>
    <property type="match status" value="1"/>
</dbReference>
<gene>
    <name evidence="1" type="ORF">GJR95_39590</name>
</gene>
<name>A0A6P1W9T8_9BACT</name>
<proteinExistence type="predicted"/>
<reference evidence="1 2" key="1">
    <citation type="submission" date="2019-11" db="EMBL/GenBank/DDBJ databases">
        <title>Spirosoma endbachense sp. nov., isolated from a natural salt meadow.</title>
        <authorList>
            <person name="Rojas J."/>
            <person name="Ambika Manirajan B."/>
            <person name="Ratering S."/>
            <person name="Suarez C."/>
            <person name="Geissler-Plaum R."/>
            <person name="Schnell S."/>
        </authorList>
    </citation>
    <scope>NUCLEOTIDE SEQUENCE [LARGE SCALE GENOMIC DNA]</scope>
    <source>
        <strain evidence="1 2">I-24</strain>
    </source>
</reference>
<dbReference type="AlphaFoldDB" id="A0A6P1W9T8"/>
<dbReference type="Pfam" id="PF13376">
    <property type="entry name" value="OmdA"/>
    <property type="match status" value="1"/>
</dbReference>
<accession>A0A6P1W9T8</accession>
<dbReference type="RefSeq" id="WP_162391153.1">
    <property type="nucleotide sequence ID" value="NZ_CP045997.1"/>
</dbReference>
<sequence>MPTFTTILQKFDKKGEKTGWTYIELPIDVTDVLKPGQKTSFRVKGTLDNLEIKQVALIPMGRSGGSEGAFIMPVNATMRRSIRKEEGASVRVTIDVDDSPLPLSADFLECLQDDPDALKFFETLPKGHQNYFSKWIEDAKTTETKANRITKALRGLSMGMGYGEMIRYFKNQQ</sequence>
<dbReference type="KEGG" id="senf:GJR95_39590"/>
<evidence type="ECO:0000313" key="2">
    <source>
        <dbReference type="Proteomes" id="UP000464577"/>
    </source>
</evidence>
<organism evidence="1 2">
    <name type="scientific">Spirosoma endbachense</name>
    <dbReference type="NCBI Taxonomy" id="2666025"/>
    <lineage>
        <taxon>Bacteria</taxon>
        <taxon>Pseudomonadati</taxon>
        <taxon>Bacteroidota</taxon>
        <taxon>Cytophagia</taxon>
        <taxon>Cytophagales</taxon>
        <taxon>Cytophagaceae</taxon>
        <taxon>Spirosoma</taxon>
    </lineage>
</organism>